<dbReference type="InterPro" id="IPR010994">
    <property type="entry name" value="RuvA_2-like"/>
</dbReference>
<reference evidence="1 2" key="1">
    <citation type="submission" date="2017-09" db="EMBL/GenBank/DDBJ databases">
        <title>Depth-based differentiation of microbial function through sediment-hosted aquifers and enrichment of novel symbionts in the deep terrestrial subsurface.</title>
        <authorList>
            <person name="Probst A.J."/>
            <person name="Ladd B."/>
            <person name="Jarett J.K."/>
            <person name="Geller-Mcgrath D.E."/>
            <person name="Sieber C.M."/>
            <person name="Emerson J.B."/>
            <person name="Anantharaman K."/>
            <person name="Thomas B.C."/>
            <person name="Malmstrom R."/>
            <person name="Stieglmeier M."/>
            <person name="Klingl A."/>
            <person name="Woyke T."/>
            <person name="Ryan C.M."/>
            <person name="Banfield J.F."/>
        </authorList>
    </citation>
    <scope>NUCLEOTIDE SEQUENCE [LARGE SCALE GENOMIC DNA]</scope>
    <source>
        <strain evidence="1">CG12_big_fil_rev_8_21_14_0_65_43_15</strain>
    </source>
</reference>
<accession>A0A2J0LGR6</accession>
<dbReference type="EMBL" id="PFGP01000083">
    <property type="protein sequence ID" value="PIW66399.1"/>
    <property type="molecule type" value="Genomic_DNA"/>
</dbReference>
<dbReference type="SUPFAM" id="SSF47781">
    <property type="entry name" value="RuvA domain 2-like"/>
    <property type="match status" value="1"/>
</dbReference>
<sequence>MLAITLGHRLSAEIKLTRNRLNKQKAFYAAKAGVKDAVNKRLKYIDSGNVIYADSFNQPWLGNENFSDEQANININKASLEALTAFLRYKGVDDETSVTLAEAVINYRDKNLRFDTASEILLAEGMTEDIFYDIIRDITVYGSGAVNINTASRVVLSAVLTEELADYILSTRKWFQDSGEGVWFVAIASDDSAGQAYILHNSASVRNILSDNPELGVAYQQKLISVVSSVFRVKSGSIEAIVRFKENGDFEFLYWNQDSKYVI</sequence>
<gene>
    <name evidence="1" type="ORF">COW11_03580</name>
</gene>
<evidence type="ECO:0000313" key="2">
    <source>
        <dbReference type="Proteomes" id="UP000231267"/>
    </source>
</evidence>
<dbReference type="Proteomes" id="UP000231267">
    <property type="component" value="Unassembled WGS sequence"/>
</dbReference>
<comment type="caution">
    <text evidence="1">The sequence shown here is derived from an EMBL/GenBank/DDBJ whole genome shotgun (WGS) entry which is preliminary data.</text>
</comment>
<organism evidence="1 2">
    <name type="scientific">Candidatus Taenaricola geysiri</name>
    <dbReference type="NCBI Taxonomy" id="1974752"/>
    <lineage>
        <taxon>Bacteria</taxon>
        <taxon>Pseudomonadati</taxon>
        <taxon>Candidatus Omnitrophota</taxon>
        <taxon>Candidatus Taenaricola</taxon>
    </lineage>
</organism>
<evidence type="ECO:0000313" key="1">
    <source>
        <dbReference type="EMBL" id="PIW66399.1"/>
    </source>
</evidence>
<name>A0A2J0LGR6_9BACT</name>
<protein>
    <submittedName>
        <fullName evidence="1">Uncharacterized protein</fullName>
    </submittedName>
</protein>
<dbReference type="AlphaFoldDB" id="A0A2J0LGR6"/>
<proteinExistence type="predicted"/>